<protein>
    <recommendedName>
        <fullName evidence="4">Lipoprotein</fullName>
    </recommendedName>
</protein>
<organism evidence="2 3">
    <name type="scientific">Owenweeksia hongkongensis (strain DSM 17368 / CIP 108786 / JCM 12287 / NRRL B-23963 / UST20020801)</name>
    <dbReference type="NCBI Taxonomy" id="926562"/>
    <lineage>
        <taxon>Bacteria</taxon>
        <taxon>Pseudomonadati</taxon>
        <taxon>Bacteroidota</taxon>
        <taxon>Flavobacteriia</taxon>
        <taxon>Flavobacteriales</taxon>
        <taxon>Owenweeksiaceae</taxon>
        <taxon>Owenweeksia</taxon>
    </lineage>
</organism>
<reference evidence="2 3" key="1">
    <citation type="journal article" date="2012" name="Stand. Genomic Sci.">
        <title>Genome sequence of the orange-pigmented seawater bacterium Owenweeksia hongkongensis type strain (UST20020801(T)).</title>
        <authorList>
            <person name="Riedel T."/>
            <person name="Held B."/>
            <person name="Nolan M."/>
            <person name="Lucas S."/>
            <person name="Lapidus A."/>
            <person name="Tice H."/>
            <person name="Del Rio T.G."/>
            <person name="Cheng J.F."/>
            <person name="Han C."/>
            <person name="Tapia R."/>
            <person name="Goodwin L.A."/>
            <person name="Pitluck S."/>
            <person name="Liolios K."/>
            <person name="Mavromatis K."/>
            <person name="Pagani I."/>
            <person name="Ivanova N."/>
            <person name="Mikhailova N."/>
            <person name="Pati A."/>
            <person name="Chen A."/>
            <person name="Palaniappan K."/>
            <person name="Rohde M."/>
            <person name="Tindall B.J."/>
            <person name="Detter J.C."/>
            <person name="Goker M."/>
            <person name="Woyke T."/>
            <person name="Bristow J."/>
            <person name="Eisen J.A."/>
            <person name="Markowitz V."/>
            <person name="Hugenholtz P."/>
            <person name="Klenk H.P."/>
            <person name="Kyrpides N.C."/>
        </authorList>
    </citation>
    <scope>NUCLEOTIDE SEQUENCE</scope>
    <source>
        <strain evidence="3">DSM 17368 / JCM 12287 / NRRL B-23963</strain>
    </source>
</reference>
<gene>
    <name evidence="2" type="ordered locus">Oweho_1056</name>
</gene>
<evidence type="ECO:0000256" key="1">
    <source>
        <dbReference type="SAM" id="SignalP"/>
    </source>
</evidence>
<dbReference type="RefSeq" id="WP_014201424.1">
    <property type="nucleotide sequence ID" value="NC_016599.1"/>
</dbReference>
<dbReference type="AlphaFoldDB" id="G8R4H5"/>
<sequence length="269" mass="28306">MKKMKLFALGLIGASMMMTSCADDDEDPAVGPSLTVTEENSAAGVVDGKVNTSADSLYFKWDTRAGDAKLETFEISKDGQPPFSVITENGNDLDDNIKSSDNESYQDGVKFATSAGVYTFKVTDRDGETSSVDIEVTIDPGTTPLSAEQSFTWERMGGSAGTGLAQFGLKWTSNSSTSAIIAEDAATVFVELPASAWTSITTKEDLAAAITAATPITTYEGISVTQSGTYDVVLATMTGTDVYIMHVTEATVTTGGSGTDITIDGMYKM</sequence>
<dbReference type="STRING" id="926562.Oweho_1056"/>
<dbReference type="HOGENOM" id="CLU_1033812_0_0_10"/>
<dbReference type="OrthoDB" id="1444507at2"/>
<evidence type="ECO:0008006" key="4">
    <source>
        <dbReference type="Google" id="ProtNLM"/>
    </source>
</evidence>
<keyword evidence="1" id="KW-0732">Signal</keyword>
<keyword evidence="3" id="KW-1185">Reference proteome</keyword>
<feature type="chain" id="PRO_5003515496" description="Lipoprotein" evidence="1">
    <location>
        <begin position="23"/>
        <end position="269"/>
    </location>
</feature>
<accession>G8R4H5</accession>
<evidence type="ECO:0000313" key="3">
    <source>
        <dbReference type="Proteomes" id="UP000005631"/>
    </source>
</evidence>
<feature type="signal peptide" evidence="1">
    <location>
        <begin position="1"/>
        <end position="22"/>
    </location>
</feature>
<proteinExistence type="predicted"/>
<name>G8R4H5_OWEHD</name>
<dbReference type="PROSITE" id="PS51257">
    <property type="entry name" value="PROKAR_LIPOPROTEIN"/>
    <property type="match status" value="1"/>
</dbReference>
<evidence type="ECO:0000313" key="2">
    <source>
        <dbReference type="EMBL" id="AEV32064.1"/>
    </source>
</evidence>
<dbReference type="Proteomes" id="UP000005631">
    <property type="component" value="Chromosome"/>
</dbReference>
<dbReference type="KEGG" id="oho:Oweho_1056"/>
<dbReference type="EMBL" id="CP003156">
    <property type="protein sequence ID" value="AEV32064.1"/>
    <property type="molecule type" value="Genomic_DNA"/>
</dbReference>